<dbReference type="EMBL" id="CP047593">
    <property type="protein sequence ID" value="QHI70767.1"/>
    <property type="molecule type" value="Genomic_DNA"/>
</dbReference>
<dbReference type="InterPro" id="IPR001537">
    <property type="entry name" value="SpoU_MeTrfase"/>
</dbReference>
<evidence type="ECO:0000256" key="1">
    <source>
        <dbReference type="ARBA" id="ARBA00007228"/>
    </source>
</evidence>
<reference evidence="6 7" key="1">
    <citation type="submission" date="2020-01" db="EMBL/GenBank/DDBJ databases">
        <title>Ponticoccus aerotolerans gen. nov., sp. nov., an anaerobic bacterium and proposal of Ponticoccusceae fam. nov., Ponticoccusles ord. nov. and Ponticoccuse classis nov. in the phylum Kiritimatiellaeota.</title>
        <authorList>
            <person name="Zhou L.Y."/>
            <person name="Du Z.J."/>
        </authorList>
    </citation>
    <scope>NUCLEOTIDE SEQUENCE [LARGE SCALE GENOMIC DNA]</scope>
    <source>
        <strain evidence="6 7">S-5007</strain>
    </source>
</reference>
<gene>
    <name evidence="6" type="ORF">GT409_15405</name>
</gene>
<dbReference type="AlphaFoldDB" id="A0A6P1MA17"/>
<dbReference type="Pfam" id="PF22435">
    <property type="entry name" value="MRM3-like_sub_bind"/>
    <property type="match status" value="1"/>
</dbReference>
<dbReference type="InterPro" id="IPR029064">
    <property type="entry name" value="Ribosomal_eL30-like_sf"/>
</dbReference>
<evidence type="ECO:0000259" key="4">
    <source>
        <dbReference type="Pfam" id="PF00588"/>
    </source>
</evidence>
<sequence>MMITSKDNSRLKAVRALVRSKKDRQKSGCFVIEGVRALSALRDGAALPQYRLKEIWVSEKAPAEIEADCCIPHEFMEQLSDCRTSQGVLGVVEYTPAPLEINPDKGNYLLLDRVMDPGNMGTLIRSAVAFGFDGVLLHGDCVEIFNPKTVRATMGALPFCNFQSLDEKEGTSSFQTLEKYEYDLIATELRDAEDLYEMEFGPKSVLVIGNEANGVCDEILKRASRRLSIPMSGNVESLNAAVAGSICMSAISAKSL</sequence>
<feature type="domain" description="MRM3-like substrate binding" evidence="5">
    <location>
        <begin position="8"/>
        <end position="90"/>
    </location>
</feature>
<name>A0A6P1MA17_9BACT</name>
<dbReference type="SUPFAM" id="SSF55315">
    <property type="entry name" value="L30e-like"/>
    <property type="match status" value="1"/>
</dbReference>
<dbReference type="KEGG" id="taer:GT409_15405"/>
<evidence type="ECO:0000313" key="7">
    <source>
        <dbReference type="Proteomes" id="UP000464954"/>
    </source>
</evidence>
<feature type="domain" description="tRNA/rRNA methyltransferase SpoU type" evidence="4">
    <location>
        <begin position="108"/>
        <end position="248"/>
    </location>
</feature>
<dbReference type="PANTHER" id="PTHR43191">
    <property type="entry name" value="RRNA METHYLTRANSFERASE 3"/>
    <property type="match status" value="1"/>
</dbReference>
<keyword evidence="3" id="KW-0808">Transferase</keyword>
<dbReference type="GO" id="GO:0003723">
    <property type="term" value="F:RNA binding"/>
    <property type="evidence" value="ECO:0007669"/>
    <property type="project" value="InterPro"/>
</dbReference>
<evidence type="ECO:0000313" key="6">
    <source>
        <dbReference type="EMBL" id="QHI70767.1"/>
    </source>
</evidence>
<dbReference type="RefSeq" id="WP_160629939.1">
    <property type="nucleotide sequence ID" value="NZ_CP047593.1"/>
</dbReference>
<protein>
    <submittedName>
        <fullName evidence="6">Uncharacterized protein</fullName>
    </submittedName>
</protein>
<dbReference type="Proteomes" id="UP000464954">
    <property type="component" value="Chromosome"/>
</dbReference>
<keyword evidence="7" id="KW-1185">Reference proteome</keyword>
<keyword evidence="2" id="KW-0489">Methyltransferase</keyword>
<dbReference type="CDD" id="cd18095">
    <property type="entry name" value="SpoU-like_rRNA-MTase"/>
    <property type="match status" value="1"/>
</dbReference>
<dbReference type="Gene3D" id="3.30.1330.30">
    <property type="match status" value="1"/>
</dbReference>
<dbReference type="InterPro" id="IPR029026">
    <property type="entry name" value="tRNA_m1G_MTases_N"/>
</dbReference>
<evidence type="ECO:0000259" key="5">
    <source>
        <dbReference type="Pfam" id="PF22435"/>
    </source>
</evidence>
<comment type="similarity">
    <text evidence="1">Belongs to the class IV-like SAM-binding methyltransferase superfamily. RNA methyltransferase TrmH family.</text>
</comment>
<evidence type="ECO:0000256" key="2">
    <source>
        <dbReference type="ARBA" id="ARBA00022603"/>
    </source>
</evidence>
<evidence type="ECO:0000256" key="3">
    <source>
        <dbReference type="ARBA" id="ARBA00022679"/>
    </source>
</evidence>
<accession>A0A6P1MA17</accession>
<dbReference type="GO" id="GO:0032259">
    <property type="term" value="P:methylation"/>
    <property type="evidence" value="ECO:0007669"/>
    <property type="project" value="UniProtKB-KW"/>
</dbReference>
<dbReference type="Gene3D" id="3.40.1280.10">
    <property type="match status" value="1"/>
</dbReference>
<proteinExistence type="inferred from homology"/>
<dbReference type="SUPFAM" id="SSF75217">
    <property type="entry name" value="alpha/beta knot"/>
    <property type="match status" value="1"/>
</dbReference>
<dbReference type="PANTHER" id="PTHR43191:SF2">
    <property type="entry name" value="RRNA METHYLTRANSFERASE 3, MITOCHONDRIAL"/>
    <property type="match status" value="1"/>
</dbReference>
<organism evidence="6 7">
    <name type="scientific">Tichowtungia aerotolerans</name>
    <dbReference type="NCBI Taxonomy" id="2697043"/>
    <lineage>
        <taxon>Bacteria</taxon>
        <taxon>Pseudomonadati</taxon>
        <taxon>Kiritimatiellota</taxon>
        <taxon>Tichowtungiia</taxon>
        <taxon>Tichowtungiales</taxon>
        <taxon>Tichowtungiaceae</taxon>
        <taxon>Tichowtungia</taxon>
    </lineage>
</organism>
<dbReference type="GO" id="GO:0006396">
    <property type="term" value="P:RNA processing"/>
    <property type="evidence" value="ECO:0007669"/>
    <property type="project" value="InterPro"/>
</dbReference>
<dbReference type="Pfam" id="PF00588">
    <property type="entry name" value="SpoU_methylase"/>
    <property type="match status" value="1"/>
</dbReference>
<dbReference type="GO" id="GO:0008173">
    <property type="term" value="F:RNA methyltransferase activity"/>
    <property type="evidence" value="ECO:0007669"/>
    <property type="project" value="InterPro"/>
</dbReference>
<dbReference type="InterPro" id="IPR051259">
    <property type="entry name" value="rRNA_Methyltransferase"/>
</dbReference>
<dbReference type="InterPro" id="IPR053888">
    <property type="entry name" value="MRM3-like_sub_bind"/>
</dbReference>
<dbReference type="InterPro" id="IPR029028">
    <property type="entry name" value="Alpha/beta_knot_MTases"/>
</dbReference>